<evidence type="ECO:0000256" key="1">
    <source>
        <dbReference type="PROSITE-ProRule" id="PRU00047"/>
    </source>
</evidence>
<dbReference type="EMBL" id="JAECZO010000013">
    <property type="protein sequence ID" value="KAK7201306.1"/>
    <property type="molecule type" value="Genomic_DNA"/>
</dbReference>
<evidence type="ECO:0000313" key="4">
    <source>
        <dbReference type="Proteomes" id="UP001430356"/>
    </source>
</evidence>
<dbReference type="GO" id="GO:0008408">
    <property type="term" value="F:3'-5' exonuclease activity"/>
    <property type="evidence" value="ECO:0007669"/>
    <property type="project" value="InterPro"/>
</dbReference>
<dbReference type="PANTHER" id="PTHR46628">
    <property type="entry name" value="PIRNA BIOGENESIS PROTEIN EXD1"/>
    <property type="match status" value="1"/>
</dbReference>
<dbReference type="Gene3D" id="4.10.60.10">
    <property type="entry name" value="Zinc finger, CCHC-type"/>
    <property type="match status" value="1"/>
</dbReference>
<dbReference type="PANTHER" id="PTHR46628:SF1">
    <property type="entry name" value="PIRNA BIOGENESIS PROTEIN EXD1"/>
    <property type="match status" value="1"/>
</dbReference>
<dbReference type="InterPro" id="IPR002562">
    <property type="entry name" value="3'-5'_exonuclease_dom"/>
</dbReference>
<name>A0AAW0F6P0_9TRYP</name>
<dbReference type="SMART" id="SM00343">
    <property type="entry name" value="ZnF_C2HC"/>
    <property type="match status" value="3"/>
</dbReference>
<evidence type="ECO:0000259" key="2">
    <source>
        <dbReference type="PROSITE" id="PS50158"/>
    </source>
</evidence>
<dbReference type="InterPro" id="IPR052144">
    <property type="entry name" value="piRNA_biogenesis_EXD1"/>
</dbReference>
<dbReference type="PROSITE" id="PS50158">
    <property type="entry name" value="ZF_CCHC"/>
    <property type="match status" value="2"/>
</dbReference>
<dbReference type="SMART" id="SM00474">
    <property type="entry name" value="35EXOc"/>
    <property type="match status" value="1"/>
</dbReference>
<dbReference type="GO" id="GO:0006139">
    <property type="term" value="P:nucleobase-containing compound metabolic process"/>
    <property type="evidence" value="ECO:0007669"/>
    <property type="project" value="InterPro"/>
</dbReference>
<dbReference type="Pfam" id="PF01612">
    <property type="entry name" value="DNA_pol_A_exo1"/>
    <property type="match status" value="1"/>
</dbReference>
<keyword evidence="1" id="KW-0479">Metal-binding</keyword>
<organism evidence="3 4">
    <name type="scientific">Novymonas esmeraldas</name>
    <dbReference type="NCBI Taxonomy" id="1808958"/>
    <lineage>
        <taxon>Eukaryota</taxon>
        <taxon>Discoba</taxon>
        <taxon>Euglenozoa</taxon>
        <taxon>Kinetoplastea</taxon>
        <taxon>Metakinetoplastina</taxon>
        <taxon>Trypanosomatida</taxon>
        <taxon>Trypanosomatidae</taxon>
        <taxon>Novymonas</taxon>
    </lineage>
</organism>
<keyword evidence="1" id="KW-0863">Zinc-finger</keyword>
<reference evidence="3 4" key="1">
    <citation type="journal article" date="2021" name="MBio">
        <title>A New Model Trypanosomatid, Novymonas esmeraldas: Genomic Perception of Its 'Candidatus Pandoraea novymonadis' Endosymbiont.</title>
        <authorList>
            <person name="Zakharova A."/>
            <person name="Saura A."/>
            <person name="Butenko A."/>
            <person name="Podesvova L."/>
            <person name="Warmusova S."/>
            <person name="Kostygov A.Y."/>
            <person name="Nenarokova A."/>
            <person name="Lukes J."/>
            <person name="Opperdoes F.R."/>
            <person name="Yurchenko V."/>
        </authorList>
    </citation>
    <scope>NUCLEOTIDE SEQUENCE [LARGE SCALE GENOMIC DNA]</scope>
    <source>
        <strain evidence="3 4">E262AT.01</strain>
    </source>
</reference>
<dbReference type="Gene3D" id="3.30.420.10">
    <property type="entry name" value="Ribonuclease H-like superfamily/Ribonuclease H"/>
    <property type="match status" value="1"/>
</dbReference>
<dbReference type="AlphaFoldDB" id="A0AAW0F6P0"/>
<dbReference type="GO" id="GO:1990923">
    <property type="term" value="C:PET complex"/>
    <property type="evidence" value="ECO:0007669"/>
    <property type="project" value="TreeGrafter"/>
</dbReference>
<dbReference type="InterPro" id="IPR036397">
    <property type="entry name" value="RNaseH_sf"/>
</dbReference>
<dbReference type="Proteomes" id="UP001430356">
    <property type="component" value="Unassembled WGS sequence"/>
</dbReference>
<dbReference type="GO" id="GO:0008270">
    <property type="term" value="F:zinc ion binding"/>
    <property type="evidence" value="ECO:0007669"/>
    <property type="project" value="UniProtKB-KW"/>
</dbReference>
<protein>
    <submittedName>
        <fullName evidence="3">3'-5' exonuclease</fullName>
    </submittedName>
</protein>
<feature type="domain" description="CCHC-type" evidence="2">
    <location>
        <begin position="358"/>
        <end position="372"/>
    </location>
</feature>
<dbReference type="InterPro" id="IPR036875">
    <property type="entry name" value="Znf_CCHC_sf"/>
</dbReference>
<gene>
    <name evidence="3" type="ORF">NESM_000192600</name>
</gene>
<evidence type="ECO:0000313" key="3">
    <source>
        <dbReference type="EMBL" id="KAK7201306.1"/>
    </source>
</evidence>
<keyword evidence="4" id="KW-1185">Reference proteome</keyword>
<accession>A0AAW0F6P0</accession>
<dbReference type="GO" id="GO:0003676">
    <property type="term" value="F:nucleic acid binding"/>
    <property type="evidence" value="ECO:0007669"/>
    <property type="project" value="InterPro"/>
</dbReference>
<keyword evidence="3" id="KW-0540">Nuclease</keyword>
<keyword evidence="1" id="KW-0862">Zinc</keyword>
<keyword evidence="3" id="KW-0269">Exonuclease</keyword>
<sequence>MRSGLLCGRTGFRGLVRGAACASLRTIAQSTPTSTAARTGDAAAEHVRGKQGIRAASSASSSSSSTAVSHEALSLSSSAPMTGDCATILKYPYQVVKSEAELQEAVAVLQRSRHIAMDVEALCTPEATKTPQLGRVSLVQTCSDAAPVVFLFDVLTLSVPVFAAALRPIFESEAIRKLFFDCRRDIEALSSQMGLVPKRVLDIQLLFTAAQWKLRSVNRRSGMTYVLKSVAGLHRQESDSAVQTAMLLGDRPVWDTRPLPEHFLEYAADDVRHIHLLSTYLPSLTEHVSEDAVERLTEQYVQHYGVGQAVTAEADAQPAQVNAAWLERYIGPGGVCRFCGSKGHTESECFRKQNGNVRCSFCGGTGHTSRNCFQKHPELLKCDRCGQLGHSTANCFRANPCKHCGGNHRSENCHKRVRSVQV</sequence>
<proteinExistence type="predicted"/>
<keyword evidence="3" id="KW-0378">Hydrolase</keyword>
<comment type="caution">
    <text evidence="3">The sequence shown here is derived from an EMBL/GenBank/DDBJ whole genome shotgun (WGS) entry which is preliminary data.</text>
</comment>
<dbReference type="SUPFAM" id="SSF57756">
    <property type="entry name" value="Retrovirus zinc finger-like domains"/>
    <property type="match status" value="1"/>
</dbReference>
<dbReference type="SUPFAM" id="SSF53098">
    <property type="entry name" value="Ribonuclease H-like"/>
    <property type="match status" value="1"/>
</dbReference>
<dbReference type="InterPro" id="IPR012337">
    <property type="entry name" value="RNaseH-like_sf"/>
</dbReference>
<feature type="domain" description="CCHC-type" evidence="2">
    <location>
        <begin position="381"/>
        <end position="395"/>
    </location>
</feature>
<dbReference type="InterPro" id="IPR001878">
    <property type="entry name" value="Znf_CCHC"/>
</dbReference>